<feature type="region of interest" description="Disordered" evidence="1">
    <location>
        <begin position="100"/>
        <end position="172"/>
    </location>
</feature>
<organism evidence="2 3">
    <name type="scientific">Penicillium angulare</name>
    <dbReference type="NCBI Taxonomy" id="116970"/>
    <lineage>
        <taxon>Eukaryota</taxon>
        <taxon>Fungi</taxon>
        <taxon>Dikarya</taxon>
        <taxon>Ascomycota</taxon>
        <taxon>Pezizomycotina</taxon>
        <taxon>Eurotiomycetes</taxon>
        <taxon>Eurotiomycetidae</taxon>
        <taxon>Eurotiales</taxon>
        <taxon>Aspergillaceae</taxon>
        <taxon>Penicillium</taxon>
    </lineage>
</organism>
<dbReference type="OrthoDB" id="5409998at2759"/>
<accession>A0A9W9FBU2</accession>
<dbReference type="AlphaFoldDB" id="A0A9W9FBU2"/>
<protein>
    <submittedName>
        <fullName evidence="2">Uncharacterized protein</fullName>
    </submittedName>
</protein>
<evidence type="ECO:0000313" key="2">
    <source>
        <dbReference type="EMBL" id="KAJ5097284.1"/>
    </source>
</evidence>
<evidence type="ECO:0000313" key="3">
    <source>
        <dbReference type="Proteomes" id="UP001149165"/>
    </source>
</evidence>
<feature type="compositionally biased region" description="Polar residues" evidence="1">
    <location>
        <begin position="197"/>
        <end position="224"/>
    </location>
</feature>
<comment type="caution">
    <text evidence="2">The sequence shown here is derived from an EMBL/GenBank/DDBJ whole genome shotgun (WGS) entry which is preliminary data.</text>
</comment>
<dbReference type="EMBL" id="JAPQKH010000005">
    <property type="protein sequence ID" value="KAJ5097284.1"/>
    <property type="molecule type" value="Genomic_DNA"/>
</dbReference>
<proteinExistence type="predicted"/>
<gene>
    <name evidence="2" type="ORF">N7456_008005</name>
</gene>
<feature type="compositionally biased region" description="Low complexity" evidence="1">
    <location>
        <begin position="123"/>
        <end position="132"/>
    </location>
</feature>
<name>A0A9W9FBU2_9EURO</name>
<evidence type="ECO:0000256" key="1">
    <source>
        <dbReference type="SAM" id="MobiDB-lite"/>
    </source>
</evidence>
<feature type="region of interest" description="Disordered" evidence="1">
    <location>
        <begin position="197"/>
        <end position="230"/>
    </location>
</feature>
<reference evidence="2" key="2">
    <citation type="journal article" date="2023" name="IMA Fungus">
        <title>Comparative genomic study of the Penicillium genus elucidates a diverse pangenome and 15 lateral gene transfer events.</title>
        <authorList>
            <person name="Petersen C."/>
            <person name="Sorensen T."/>
            <person name="Nielsen M.R."/>
            <person name="Sondergaard T.E."/>
            <person name="Sorensen J.L."/>
            <person name="Fitzpatrick D.A."/>
            <person name="Frisvad J.C."/>
            <person name="Nielsen K.L."/>
        </authorList>
    </citation>
    <scope>NUCLEOTIDE SEQUENCE</scope>
    <source>
        <strain evidence="2">IBT 30069</strain>
    </source>
</reference>
<keyword evidence="3" id="KW-1185">Reference proteome</keyword>
<sequence length="303" mass="32573">MENPNSLTELSTLVERTLLDTGRLFRKSGSMPTSTHLQRSIPAYYEGFQQALDNLTEQIFIAKAFLEKDYEAIKAREAVPVATEDVPMNDVDQKLEQEVQHPEPIKMELGTEPSPAEAKVSNEVPAPAEAVPVPQPTQDAAVKEENQANKNEPVGQDFTDNADGLNFDSVLNEGGGGGSGSFHLSLDFDDDMGNQAFLSGSAFGSTGPNDQKTGTSQPPENSMTVPAGGGAFDMELQKSEGDPTGNVFPDQGTGMDDLMGPGESSFDDLFMENENLGGDGTDLNQLEGDSLMNLNELDDNWFT</sequence>
<reference evidence="2" key="1">
    <citation type="submission" date="2022-11" db="EMBL/GenBank/DDBJ databases">
        <authorList>
            <person name="Petersen C."/>
        </authorList>
    </citation>
    <scope>NUCLEOTIDE SEQUENCE</scope>
    <source>
        <strain evidence="2">IBT 30069</strain>
    </source>
</reference>
<dbReference type="Proteomes" id="UP001149165">
    <property type="component" value="Unassembled WGS sequence"/>
</dbReference>